<evidence type="ECO:0000313" key="3">
    <source>
        <dbReference type="Proteomes" id="UP000826146"/>
    </source>
</evidence>
<sequence>MEKKTRLLALALVLVFSVGCAHKTACATKPKPVVKGLAQEASSEQCPDNGEPKQIE</sequence>
<keyword evidence="3" id="KW-1185">Reference proteome</keyword>
<protein>
    <recommendedName>
        <fullName evidence="4">Lipoprotein</fullName>
    </recommendedName>
</protein>
<dbReference type="EMBL" id="AP024819">
    <property type="protein sequence ID" value="BCZ19646.1"/>
    <property type="molecule type" value="Genomic_DNA"/>
</dbReference>
<organism evidence="2 3">
    <name type="scientific">Helicobacter gastrofelis</name>
    <dbReference type="NCBI Taxonomy" id="2849642"/>
    <lineage>
        <taxon>Bacteria</taxon>
        <taxon>Pseudomonadati</taxon>
        <taxon>Campylobacterota</taxon>
        <taxon>Epsilonproteobacteria</taxon>
        <taxon>Campylobacterales</taxon>
        <taxon>Helicobacteraceae</taxon>
        <taxon>Helicobacter</taxon>
    </lineage>
</organism>
<gene>
    <name evidence="2" type="ORF">NHP190012_12880</name>
</gene>
<accession>A0ABN6I7S4</accession>
<proteinExistence type="predicted"/>
<evidence type="ECO:0000313" key="2">
    <source>
        <dbReference type="EMBL" id="BCZ19646.1"/>
    </source>
</evidence>
<keyword evidence="1" id="KW-0732">Signal</keyword>
<evidence type="ECO:0008006" key="4">
    <source>
        <dbReference type="Google" id="ProtNLM"/>
    </source>
</evidence>
<feature type="chain" id="PRO_5045117937" description="Lipoprotein" evidence="1">
    <location>
        <begin position="24"/>
        <end position="56"/>
    </location>
</feature>
<reference evidence="2 3" key="1">
    <citation type="submission" date="2021-07" db="EMBL/GenBank/DDBJ databases">
        <title>Novel Helicobacter sp. Isolated from a cat.</title>
        <authorList>
            <person name="Rimbara E."/>
            <person name="Suzuki M."/>
        </authorList>
    </citation>
    <scope>NUCLEOTIDE SEQUENCE [LARGE SCALE GENOMIC DNA]</scope>
    <source>
        <strain evidence="3">NHP19-012</strain>
    </source>
</reference>
<name>A0ABN6I7S4_9HELI</name>
<feature type="signal peptide" evidence="1">
    <location>
        <begin position="1"/>
        <end position="23"/>
    </location>
</feature>
<evidence type="ECO:0000256" key="1">
    <source>
        <dbReference type="SAM" id="SignalP"/>
    </source>
</evidence>
<dbReference type="Proteomes" id="UP000826146">
    <property type="component" value="Chromosome"/>
</dbReference>
<dbReference type="PROSITE" id="PS51257">
    <property type="entry name" value="PROKAR_LIPOPROTEIN"/>
    <property type="match status" value="1"/>
</dbReference>
<dbReference type="RefSeq" id="WP_221271474.1">
    <property type="nucleotide sequence ID" value="NZ_AP024819.1"/>
</dbReference>